<reference evidence="5 6" key="1">
    <citation type="submission" date="2018-03" db="EMBL/GenBank/DDBJ databases">
        <title>Genome assembly of novel Miniimonas species PCH200.</title>
        <authorList>
            <person name="Thakur V."/>
            <person name="Kumar V."/>
            <person name="Singh D."/>
        </authorList>
    </citation>
    <scope>NUCLEOTIDE SEQUENCE [LARGE SCALE GENOMIC DNA]</scope>
    <source>
        <strain evidence="5 6">PCH200</strain>
    </source>
</reference>
<dbReference type="RefSeq" id="WP_109228744.1">
    <property type="nucleotide sequence ID" value="NZ_PYHR01000002.1"/>
</dbReference>
<dbReference type="AlphaFoldDB" id="A0A2U1ZTV6"/>
<dbReference type="InterPro" id="IPR029044">
    <property type="entry name" value="Nucleotide-diphossugar_trans"/>
</dbReference>
<comment type="similarity">
    <text evidence="1">Belongs to the glycosyltransferase 2 family.</text>
</comment>
<accession>A0A2U1ZTV6</accession>
<feature type="transmembrane region" description="Helical" evidence="4">
    <location>
        <begin position="12"/>
        <end position="33"/>
    </location>
</feature>
<comment type="caution">
    <text evidence="5">The sequence shown here is derived from an EMBL/GenBank/DDBJ whole genome shotgun (WGS) entry which is preliminary data.</text>
</comment>
<evidence type="ECO:0000313" key="5">
    <source>
        <dbReference type="EMBL" id="PWD50362.1"/>
    </source>
</evidence>
<keyword evidence="4" id="KW-1133">Transmembrane helix</keyword>
<organism evidence="5 6">
    <name type="scientific">Serinibacter arcticus</name>
    <dbReference type="NCBI Taxonomy" id="1655435"/>
    <lineage>
        <taxon>Bacteria</taxon>
        <taxon>Bacillati</taxon>
        <taxon>Actinomycetota</taxon>
        <taxon>Actinomycetes</taxon>
        <taxon>Micrococcales</taxon>
        <taxon>Beutenbergiaceae</taxon>
        <taxon>Serinibacter</taxon>
    </lineage>
</organism>
<dbReference type="PANTHER" id="PTHR43630:SF1">
    <property type="entry name" value="POLY-BETA-1,6-N-ACETYL-D-GLUCOSAMINE SYNTHASE"/>
    <property type="match status" value="1"/>
</dbReference>
<dbReference type="CDD" id="cd06423">
    <property type="entry name" value="CESA_like"/>
    <property type="match status" value="1"/>
</dbReference>
<protein>
    <submittedName>
        <fullName evidence="5">Glucosaminyltransferase</fullName>
    </submittedName>
</protein>
<feature type="transmembrane region" description="Helical" evidence="4">
    <location>
        <begin position="341"/>
        <end position="364"/>
    </location>
</feature>
<evidence type="ECO:0000256" key="4">
    <source>
        <dbReference type="SAM" id="Phobius"/>
    </source>
</evidence>
<proteinExistence type="inferred from homology"/>
<sequence>MTGALVASAELVGLGALVLGVLKLAFLPLALGFEVRARARARAPRRARTSIYGARRPPVSVVVPAYNEGNVLEGCVSSLMRSTYPDFEVILVDDGSTDDTYRQMQDLAARYPRVRAITKPNGGKGSALNAGIALATGEVLLLSDSDGVFEPAAIGRMVEAFVDDGVGAVCGDDRPVNLDRVQTRFLAVISHVGTGLVRRALDVLRCLPIVSGNIGAFRRDVLERTGGLHEDTLGEDLELTWRIYRAGYRVVFAPSAIVYAESPSTLRGLWRQRVRWGRGLLQTFARHRSMVGNPRHGTFGLSLPLLALNALVLPVAQIAVLLFVLASLAQGLDDLPPAAVAAWQVVLWLGVPVSLLFLLVAIALNGAWRDLRFAWTLTLWPLYSILMSAVFLKALDLEVRRAPQRWNKLERTGVVSLPSVRS</sequence>
<name>A0A2U1ZTV6_9MICO</name>
<feature type="transmembrane region" description="Helical" evidence="4">
    <location>
        <begin position="371"/>
        <end position="392"/>
    </location>
</feature>
<keyword evidence="4" id="KW-0812">Transmembrane</keyword>
<dbReference type="Gene3D" id="3.90.550.10">
    <property type="entry name" value="Spore Coat Polysaccharide Biosynthesis Protein SpsA, Chain A"/>
    <property type="match status" value="1"/>
</dbReference>
<dbReference type="SUPFAM" id="SSF53448">
    <property type="entry name" value="Nucleotide-diphospho-sugar transferases"/>
    <property type="match status" value="1"/>
</dbReference>
<evidence type="ECO:0000313" key="6">
    <source>
        <dbReference type="Proteomes" id="UP000245166"/>
    </source>
</evidence>
<dbReference type="OrthoDB" id="9797391at2"/>
<dbReference type="PANTHER" id="PTHR43630">
    <property type="entry name" value="POLY-BETA-1,6-N-ACETYL-D-GLUCOSAMINE SYNTHASE"/>
    <property type="match status" value="1"/>
</dbReference>
<keyword evidence="2" id="KW-0328">Glycosyltransferase</keyword>
<evidence type="ECO:0000256" key="3">
    <source>
        <dbReference type="ARBA" id="ARBA00022679"/>
    </source>
</evidence>
<dbReference type="EMBL" id="PYHR01000002">
    <property type="protein sequence ID" value="PWD50362.1"/>
    <property type="molecule type" value="Genomic_DNA"/>
</dbReference>
<dbReference type="GO" id="GO:0016757">
    <property type="term" value="F:glycosyltransferase activity"/>
    <property type="evidence" value="ECO:0007669"/>
    <property type="project" value="UniProtKB-KW"/>
</dbReference>
<dbReference type="Pfam" id="PF13641">
    <property type="entry name" value="Glyco_tranf_2_3"/>
    <property type="match status" value="1"/>
</dbReference>
<evidence type="ECO:0000256" key="1">
    <source>
        <dbReference type="ARBA" id="ARBA00006739"/>
    </source>
</evidence>
<evidence type="ECO:0000256" key="2">
    <source>
        <dbReference type="ARBA" id="ARBA00022676"/>
    </source>
</evidence>
<dbReference type="Proteomes" id="UP000245166">
    <property type="component" value="Unassembled WGS sequence"/>
</dbReference>
<keyword evidence="4" id="KW-0472">Membrane</keyword>
<keyword evidence="6" id="KW-1185">Reference proteome</keyword>
<gene>
    <name evidence="5" type="ORF">C8046_06540</name>
</gene>
<feature type="transmembrane region" description="Helical" evidence="4">
    <location>
        <begin position="305"/>
        <end position="329"/>
    </location>
</feature>
<keyword evidence="3" id="KW-0808">Transferase</keyword>